<dbReference type="Gene3D" id="2.10.110.10">
    <property type="entry name" value="Cysteine Rich Protein"/>
    <property type="match status" value="1"/>
</dbReference>
<feature type="domain" description="LIM zinc-binding" evidence="8">
    <location>
        <begin position="76"/>
        <end position="141"/>
    </location>
</feature>
<dbReference type="PANTHER" id="PTHR24211:SF20">
    <property type="entry name" value="PROTEIN ESPINAS-RELATED"/>
    <property type="match status" value="1"/>
</dbReference>
<dbReference type="Pfam" id="PF00412">
    <property type="entry name" value="LIM"/>
    <property type="match status" value="1"/>
</dbReference>
<evidence type="ECO:0000256" key="2">
    <source>
        <dbReference type="ARBA" id="ARBA00022723"/>
    </source>
</evidence>
<dbReference type="AlphaFoldDB" id="A0A2G8L1P4"/>
<dbReference type="OrthoDB" id="10069167at2759"/>
<evidence type="ECO:0000313" key="11">
    <source>
        <dbReference type="Proteomes" id="UP000230750"/>
    </source>
</evidence>
<evidence type="ECO:0008006" key="12">
    <source>
        <dbReference type="Google" id="ProtNLM"/>
    </source>
</evidence>
<dbReference type="PROSITE" id="PS00478">
    <property type="entry name" value="LIM_DOMAIN_1"/>
    <property type="match status" value="1"/>
</dbReference>
<dbReference type="InterPro" id="IPR047120">
    <property type="entry name" value="Pk/Esn/Tes"/>
</dbReference>
<protein>
    <recommendedName>
        <fullName evidence="12">Prickle-like protein 2</fullName>
    </recommendedName>
</protein>
<evidence type="ECO:0000256" key="4">
    <source>
        <dbReference type="ARBA" id="ARBA00022833"/>
    </source>
</evidence>
<comment type="similarity">
    <text evidence="1">Belongs to the prickle / espinas / testin family.</text>
</comment>
<feature type="region of interest" description="Disordered" evidence="7">
    <location>
        <begin position="306"/>
        <end position="387"/>
    </location>
</feature>
<proteinExistence type="inferred from homology"/>
<keyword evidence="4 6" id="KW-0862">Zinc</keyword>
<gene>
    <name evidence="10" type="ORF">BSL78_08919</name>
</gene>
<feature type="compositionally biased region" description="Basic and acidic residues" evidence="7">
    <location>
        <begin position="231"/>
        <end position="253"/>
    </location>
</feature>
<feature type="domain" description="PET" evidence="9">
    <location>
        <begin position="1"/>
        <end position="74"/>
    </location>
</feature>
<comment type="caution">
    <text evidence="10">The sequence shown here is derived from an EMBL/GenBank/DDBJ whole genome shotgun (WGS) entry which is preliminary data.</text>
</comment>
<feature type="compositionally biased region" description="Polar residues" evidence="7">
    <location>
        <begin position="256"/>
        <end position="266"/>
    </location>
</feature>
<evidence type="ECO:0000313" key="10">
    <source>
        <dbReference type="EMBL" id="PIK54189.1"/>
    </source>
</evidence>
<organism evidence="10 11">
    <name type="scientific">Stichopus japonicus</name>
    <name type="common">Sea cucumber</name>
    <dbReference type="NCBI Taxonomy" id="307972"/>
    <lineage>
        <taxon>Eukaryota</taxon>
        <taxon>Metazoa</taxon>
        <taxon>Echinodermata</taxon>
        <taxon>Eleutherozoa</taxon>
        <taxon>Echinozoa</taxon>
        <taxon>Holothuroidea</taxon>
        <taxon>Aspidochirotacea</taxon>
        <taxon>Aspidochirotida</taxon>
        <taxon>Stichopodidae</taxon>
        <taxon>Apostichopus</taxon>
    </lineage>
</organism>
<keyword evidence="5 6" id="KW-0440">LIM domain</keyword>
<feature type="compositionally biased region" description="Basic and acidic residues" evidence="7">
    <location>
        <begin position="479"/>
        <end position="489"/>
    </location>
</feature>
<dbReference type="InterPro" id="IPR001781">
    <property type="entry name" value="Znf_LIM"/>
</dbReference>
<evidence type="ECO:0000256" key="1">
    <source>
        <dbReference type="ARBA" id="ARBA00008268"/>
    </source>
</evidence>
<keyword evidence="11" id="KW-1185">Reference proteome</keyword>
<dbReference type="FunFam" id="2.10.110.10:FF:000035">
    <property type="entry name" value="prickle-like protein 2 isoform X1"/>
    <property type="match status" value="1"/>
</dbReference>
<feature type="region of interest" description="Disordered" evidence="7">
    <location>
        <begin position="219"/>
        <end position="282"/>
    </location>
</feature>
<dbReference type="SMART" id="SM00132">
    <property type="entry name" value="LIM"/>
    <property type="match status" value="1"/>
</dbReference>
<dbReference type="SUPFAM" id="SSF57716">
    <property type="entry name" value="Glucocorticoid receptor-like (DNA-binding domain)"/>
    <property type="match status" value="1"/>
</dbReference>
<dbReference type="GO" id="GO:0008270">
    <property type="term" value="F:zinc ion binding"/>
    <property type="evidence" value="ECO:0007669"/>
    <property type="project" value="InterPro"/>
</dbReference>
<evidence type="ECO:0000256" key="5">
    <source>
        <dbReference type="ARBA" id="ARBA00023038"/>
    </source>
</evidence>
<feature type="compositionally biased region" description="Basic and acidic residues" evidence="7">
    <location>
        <begin position="417"/>
        <end position="426"/>
    </location>
</feature>
<dbReference type="PANTHER" id="PTHR24211">
    <property type="entry name" value="LIM DOMAIN-CONTAINING PROTEIN"/>
    <property type="match status" value="1"/>
</dbReference>
<accession>A0A2G8L1P4</accession>
<dbReference type="PROSITE" id="PS51303">
    <property type="entry name" value="PET"/>
    <property type="match status" value="1"/>
</dbReference>
<evidence type="ECO:0000256" key="6">
    <source>
        <dbReference type="PROSITE-ProRule" id="PRU00125"/>
    </source>
</evidence>
<dbReference type="InterPro" id="IPR010442">
    <property type="entry name" value="PET_domain"/>
</dbReference>
<dbReference type="EMBL" id="MRZV01000259">
    <property type="protein sequence ID" value="PIK54189.1"/>
    <property type="molecule type" value="Genomic_DNA"/>
</dbReference>
<name>A0A2G8L1P4_STIJA</name>
<dbReference type="InterPro" id="IPR033725">
    <property type="entry name" value="LIM1_prickle"/>
</dbReference>
<dbReference type="STRING" id="307972.A0A2G8L1P4"/>
<dbReference type="Proteomes" id="UP000230750">
    <property type="component" value="Unassembled WGS sequence"/>
</dbReference>
<evidence type="ECO:0000259" key="8">
    <source>
        <dbReference type="PROSITE" id="PS50023"/>
    </source>
</evidence>
<evidence type="ECO:0000256" key="3">
    <source>
        <dbReference type="ARBA" id="ARBA00022737"/>
    </source>
</evidence>
<dbReference type="CDD" id="cd09415">
    <property type="entry name" value="LIM1_Prickle"/>
    <property type="match status" value="1"/>
</dbReference>
<dbReference type="PROSITE" id="PS50023">
    <property type="entry name" value="LIM_DOMAIN_2"/>
    <property type="match status" value="1"/>
</dbReference>
<keyword evidence="3" id="KW-0677">Repeat</keyword>
<reference evidence="10 11" key="1">
    <citation type="journal article" date="2017" name="PLoS Biol.">
        <title>The sea cucumber genome provides insights into morphological evolution and visceral regeneration.</title>
        <authorList>
            <person name="Zhang X."/>
            <person name="Sun L."/>
            <person name="Yuan J."/>
            <person name="Sun Y."/>
            <person name="Gao Y."/>
            <person name="Zhang L."/>
            <person name="Li S."/>
            <person name="Dai H."/>
            <person name="Hamel J.F."/>
            <person name="Liu C."/>
            <person name="Yu Y."/>
            <person name="Liu S."/>
            <person name="Lin W."/>
            <person name="Guo K."/>
            <person name="Jin S."/>
            <person name="Xu P."/>
            <person name="Storey K.B."/>
            <person name="Huan P."/>
            <person name="Zhang T."/>
            <person name="Zhou Y."/>
            <person name="Zhang J."/>
            <person name="Lin C."/>
            <person name="Li X."/>
            <person name="Xing L."/>
            <person name="Huo D."/>
            <person name="Sun M."/>
            <person name="Wang L."/>
            <person name="Mercier A."/>
            <person name="Li F."/>
            <person name="Yang H."/>
            <person name="Xiang J."/>
        </authorList>
    </citation>
    <scope>NUCLEOTIDE SEQUENCE [LARGE SCALE GENOMIC DNA]</scope>
    <source>
        <strain evidence="10">Shaxun</strain>
        <tissue evidence="10">Muscle</tissue>
    </source>
</reference>
<feature type="compositionally biased region" description="Basic and acidic residues" evidence="7">
    <location>
        <begin position="438"/>
        <end position="453"/>
    </location>
</feature>
<sequence length="489" mass="55855">MCSLPEDKVPYVNSEGEKNRTRALLHQLPPHDNEVRYCNSLSGEEKKELKLFSEQRKREALGRGTAKPVSITQGNLPCHECGDVIPPGNLAVFASRAGPKSCWHPSCFICHICKELLVDHIYFFKDGRMYCGRHHAETLKPRCTACDELIFDDECTEAEGRSWQCNTFAVSSATPSSETIFLAEQTYPKGHRGGRSRKPIAVLDNYLDRLPSALDRYHEAMQRKQKITRRSLPDLHKPSQEFTRMDDHPDQKMTQRRNNASSQNLYKNGHRKSNQSLRQRDDYVSPEFVTSNGLPSNEVRTAQQKAPLSSVNMNGAPKCSIPPKHQMLKRRDHSGYDTDPSDPSRNFHRKASVRSEGGDRDKWSPHRRRADLSHSSEGNRFQRPRFPKTSVSEFNGFAARSFTELPRQSKSMTGFYRGDEREDSHYESSSSSSEDESDFFHHKSNDGRPRIRYIEVTAPRSAPSVKPKSTKERKKSKKRKDEKGNCVIS</sequence>
<feature type="region of interest" description="Disordered" evidence="7">
    <location>
        <begin position="410"/>
        <end position="489"/>
    </location>
</feature>
<evidence type="ECO:0000259" key="9">
    <source>
        <dbReference type="PROSITE" id="PS51303"/>
    </source>
</evidence>
<keyword evidence="2 6" id="KW-0479">Metal-binding</keyword>
<feature type="compositionally biased region" description="Basic and acidic residues" evidence="7">
    <location>
        <begin position="356"/>
        <end position="374"/>
    </location>
</feature>
<dbReference type="Pfam" id="PF06297">
    <property type="entry name" value="PET"/>
    <property type="match status" value="1"/>
</dbReference>
<evidence type="ECO:0000256" key="7">
    <source>
        <dbReference type="SAM" id="MobiDB-lite"/>
    </source>
</evidence>